<feature type="compositionally biased region" description="Polar residues" evidence="5">
    <location>
        <begin position="66"/>
        <end position="90"/>
    </location>
</feature>
<evidence type="ECO:0000256" key="2">
    <source>
        <dbReference type="ARBA" id="ARBA00023015"/>
    </source>
</evidence>
<dbReference type="SMART" id="SM00951">
    <property type="entry name" value="QLQ"/>
    <property type="match status" value="1"/>
</dbReference>
<reference evidence="7" key="1">
    <citation type="submission" date="2021-01" db="EMBL/GenBank/DDBJ databases">
        <authorList>
            <person name="Bezrukov I."/>
        </authorList>
    </citation>
    <scope>NUCLEOTIDE SEQUENCE</scope>
</reference>
<dbReference type="GO" id="GO:0006355">
    <property type="term" value="P:regulation of DNA-templated transcription"/>
    <property type="evidence" value="ECO:0007669"/>
    <property type="project" value="InterPro"/>
</dbReference>
<sequence>MDTVVNQHGLDIEALKSSCLPHAGGTQTEDSGSAHLAGSSQLVGVSNEGKSNLVENEMSKYDAFTSGRQLGGSNSASQAFYQGSGTQSNRSFDRESPSNLDSTSGMSQSHNRSETINQRDVKSSGKRKRGKSSLSWDQNMDNAQIFDNQKIDGQTGEVSKMEMPGNSGDVRNLHVGLSSDSYTTPQCGWQNSEVTAIRPPVHGNNVAVEGLLPSGSPFREQQLKQLRAQCLVFLALRNGLVPKKLHVEIALRNSFCEDGSQTQTQVAVSHSQLAFSPGLTKHAPSEMVGWTGVIKSNDLSTSAVQLDDFHASADEEEGNLQPSPKYTMSQKWIMGRQNKRLLVDRSWSLKQQKADQAIGVRFNELKESVSLSEDISAKTKSVIELKKLQLLNLQRRLGSSEFVYNFFKPIATDVEHLKSYKKHKHGRRIKQLEKYEQKMKEERQEENSEKLEDLFKVRRERLKGFNRYVKEFHKRKERLHREKIDKIQREKINLLKINDVEGYLRMVQDANRFENEADETRMPNAAEDETSIENEDESDQAKAYKLTTVGKLIQFPTTFMKGSKAESQVHVEKSVNEACWMDFDFLEIAS</sequence>
<feature type="domain" description="HSA" evidence="6">
    <location>
        <begin position="419"/>
        <end position="497"/>
    </location>
</feature>
<feature type="coiled-coil region" evidence="4">
    <location>
        <begin position="425"/>
        <end position="452"/>
    </location>
</feature>
<dbReference type="PROSITE" id="PS51204">
    <property type="entry name" value="HSA"/>
    <property type="match status" value="1"/>
</dbReference>
<feature type="compositionally biased region" description="Acidic residues" evidence="5">
    <location>
        <begin position="526"/>
        <end position="538"/>
    </location>
</feature>
<evidence type="ECO:0000259" key="6">
    <source>
        <dbReference type="PROSITE" id="PS51204"/>
    </source>
</evidence>
<dbReference type="AlphaFoldDB" id="A0A8S2A278"/>
<dbReference type="GO" id="GO:0005524">
    <property type="term" value="F:ATP binding"/>
    <property type="evidence" value="ECO:0007669"/>
    <property type="project" value="InterPro"/>
</dbReference>
<evidence type="ECO:0000256" key="5">
    <source>
        <dbReference type="SAM" id="MobiDB-lite"/>
    </source>
</evidence>
<evidence type="ECO:0000256" key="3">
    <source>
        <dbReference type="ARBA" id="ARBA00023242"/>
    </source>
</evidence>
<organism evidence="7 8">
    <name type="scientific">Arabidopsis arenosa</name>
    <name type="common">Sand rock-cress</name>
    <name type="synonym">Cardaminopsis arenosa</name>
    <dbReference type="NCBI Taxonomy" id="38785"/>
    <lineage>
        <taxon>Eukaryota</taxon>
        <taxon>Viridiplantae</taxon>
        <taxon>Streptophyta</taxon>
        <taxon>Embryophyta</taxon>
        <taxon>Tracheophyta</taxon>
        <taxon>Spermatophyta</taxon>
        <taxon>Magnoliopsida</taxon>
        <taxon>eudicotyledons</taxon>
        <taxon>Gunneridae</taxon>
        <taxon>Pentapetalae</taxon>
        <taxon>rosids</taxon>
        <taxon>malvids</taxon>
        <taxon>Brassicales</taxon>
        <taxon>Brassicaceae</taxon>
        <taxon>Camelineae</taxon>
        <taxon>Arabidopsis</taxon>
    </lineage>
</organism>
<keyword evidence="4" id="KW-0175">Coiled coil</keyword>
<dbReference type="GO" id="GO:0005634">
    <property type="term" value="C:nucleus"/>
    <property type="evidence" value="ECO:0007669"/>
    <property type="project" value="UniProtKB-SubCell"/>
</dbReference>
<keyword evidence="3" id="KW-0539">Nucleus</keyword>
<feature type="compositionally biased region" description="Basic and acidic residues" evidence="5">
    <location>
        <begin position="111"/>
        <end position="123"/>
    </location>
</feature>
<name>A0A8S2A278_ARAAE</name>
<dbReference type="PANTHER" id="PTHR10799">
    <property type="entry name" value="SNF2/RAD54 HELICASE FAMILY"/>
    <property type="match status" value="1"/>
</dbReference>
<feature type="region of interest" description="Disordered" evidence="5">
    <location>
        <begin position="65"/>
        <end position="143"/>
    </location>
</feature>
<dbReference type="InterPro" id="IPR014978">
    <property type="entry name" value="Gln-Leu-Gln_QLQ"/>
</dbReference>
<keyword evidence="2" id="KW-0804">Transcription</keyword>
<feature type="compositionally biased region" description="Polar residues" evidence="5">
    <location>
        <begin position="134"/>
        <end position="143"/>
    </location>
</feature>
<accession>A0A8S2A278</accession>
<evidence type="ECO:0000313" key="7">
    <source>
        <dbReference type="EMBL" id="CAE6009521.1"/>
    </source>
</evidence>
<evidence type="ECO:0000313" key="8">
    <source>
        <dbReference type="Proteomes" id="UP000682877"/>
    </source>
</evidence>
<dbReference type="Proteomes" id="UP000682877">
    <property type="component" value="Chromosome 4"/>
</dbReference>
<feature type="region of interest" description="Disordered" evidence="5">
    <location>
        <begin position="515"/>
        <end position="539"/>
    </location>
</feature>
<comment type="subcellular location">
    <subcellularLocation>
        <location evidence="1">Nucleus</location>
    </subcellularLocation>
</comment>
<evidence type="ECO:0000256" key="1">
    <source>
        <dbReference type="ARBA" id="ARBA00004123"/>
    </source>
</evidence>
<evidence type="ECO:0000256" key="4">
    <source>
        <dbReference type="SAM" id="Coils"/>
    </source>
</evidence>
<protein>
    <recommendedName>
        <fullName evidence="6">HSA domain-containing protein</fullName>
    </recommendedName>
</protein>
<dbReference type="InterPro" id="IPR014012">
    <property type="entry name" value="HSA_dom"/>
</dbReference>
<keyword evidence="8" id="KW-1185">Reference proteome</keyword>
<keyword evidence="2" id="KW-0805">Transcription regulation</keyword>
<dbReference type="GO" id="GO:0048731">
    <property type="term" value="P:system development"/>
    <property type="evidence" value="ECO:0007669"/>
    <property type="project" value="UniProtKB-ARBA"/>
</dbReference>
<gene>
    <name evidence="7" type="ORF">AARE701A_LOCUS9606</name>
</gene>
<dbReference type="EMBL" id="LR999454">
    <property type="protein sequence ID" value="CAE6009521.1"/>
    <property type="molecule type" value="Genomic_DNA"/>
</dbReference>
<feature type="compositionally biased region" description="Polar residues" evidence="5">
    <location>
        <begin position="97"/>
        <end position="110"/>
    </location>
</feature>
<proteinExistence type="predicted"/>